<keyword evidence="8 11" id="KW-1133">Transmembrane helix</keyword>
<keyword evidence="9 11" id="KW-0472">Membrane</keyword>
<reference evidence="13 14" key="1">
    <citation type="journal article" date="2015" name="BMC Genomics">
        <title>Genome mining reveals unlocked bioactive potential of marine Gram-negative bacteria.</title>
        <authorList>
            <person name="Machado H."/>
            <person name="Sonnenschein E.C."/>
            <person name="Melchiorsen J."/>
            <person name="Gram L."/>
        </authorList>
    </citation>
    <scope>NUCLEOTIDE SEQUENCE [LARGE SCALE GENOMIC DNA]</scope>
    <source>
        <strain evidence="13 14">S4054</strain>
    </source>
</reference>
<dbReference type="Pfam" id="PF07963">
    <property type="entry name" value="N_methyl"/>
    <property type="match status" value="1"/>
</dbReference>
<evidence type="ECO:0000256" key="2">
    <source>
        <dbReference type="ARBA" id="ARBA00009984"/>
    </source>
</evidence>
<keyword evidence="4" id="KW-1003">Cell membrane</keyword>
<dbReference type="GO" id="GO:0015627">
    <property type="term" value="C:type II protein secretion system complex"/>
    <property type="evidence" value="ECO:0007669"/>
    <property type="project" value="InterPro"/>
</dbReference>
<evidence type="ECO:0000256" key="3">
    <source>
        <dbReference type="ARBA" id="ARBA00020042"/>
    </source>
</evidence>
<evidence type="ECO:0000313" key="13">
    <source>
        <dbReference type="EMBL" id="KKE80900.1"/>
    </source>
</evidence>
<keyword evidence="6" id="KW-0997">Cell inner membrane</keyword>
<dbReference type="PRINTS" id="PR00813">
    <property type="entry name" value="BCTERIALGSPG"/>
</dbReference>
<evidence type="ECO:0000256" key="11">
    <source>
        <dbReference type="SAM" id="Phobius"/>
    </source>
</evidence>
<evidence type="ECO:0000256" key="8">
    <source>
        <dbReference type="ARBA" id="ARBA00022989"/>
    </source>
</evidence>
<feature type="domain" description="Type II secretion system protein GspG C-terminal" evidence="12">
    <location>
        <begin position="29"/>
        <end position="135"/>
    </location>
</feature>
<dbReference type="InterPro" id="IPR013545">
    <property type="entry name" value="T2SS_protein-GspG_C"/>
</dbReference>
<dbReference type="InterPro" id="IPR045584">
    <property type="entry name" value="Pilin-like"/>
</dbReference>
<dbReference type="AlphaFoldDB" id="A0A0F6A3Y5"/>
<dbReference type="SUPFAM" id="SSF54523">
    <property type="entry name" value="Pili subunits"/>
    <property type="match status" value="1"/>
</dbReference>
<dbReference type="InterPro" id="IPR010054">
    <property type="entry name" value="Type2_sec_GspG"/>
</dbReference>
<comment type="caution">
    <text evidence="13">The sequence shown here is derived from an EMBL/GenBank/DDBJ whole genome shotgun (WGS) entry which is preliminary data.</text>
</comment>
<gene>
    <name evidence="13" type="ORF">N479_24385</name>
</gene>
<dbReference type="Gene3D" id="3.30.700.10">
    <property type="entry name" value="Glycoprotein, Type 4 Pilin"/>
    <property type="match status" value="1"/>
</dbReference>
<dbReference type="PANTHER" id="PTHR30093:SF44">
    <property type="entry name" value="TYPE II SECRETION SYSTEM CORE PROTEIN G"/>
    <property type="match status" value="1"/>
</dbReference>
<dbReference type="NCBIfam" id="TIGR01710">
    <property type="entry name" value="typeII_sec_gspG"/>
    <property type="match status" value="1"/>
</dbReference>
<keyword evidence="7 11" id="KW-0812">Transmembrane</keyword>
<dbReference type="PROSITE" id="PS00409">
    <property type="entry name" value="PROKAR_NTER_METHYL"/>
    <property type="match status" value="1"/>
</dbReference>
<dbReference type="PANTHER" id="PTHR30093">
    <property type="entry name" value="GENERAL SECRETION PATHWAY PROTEIN G"/>
    <property type="match status" value="1"/>
</dbReference>
<dbReference type="GO" id="GO:0005886">
    <property type="term" value="C:plasma membrane"/>
    <property type="evidence" value="ECO:0007669"/>
    <property type="project" value="UniProtKB-SubCell"/>
</dbReference>
<dbReference type="InterPro" id="IPR012902">
    <property type="entry name" value="N_methyl_site"/>
</dbReference>
<dbReference type="NCBIfam" id="TIGR02532">
    <property type="entry name" value="IV_pilin_GFxxxE"/>
    <property type="match status" value="1"/>
</dbReference>
<evidence type="ECO:0000256" key="4">
    <source>
        <dbReference type="ARBA" id="ARBA00022475"/>
    </source>
</evidence>
<dbReference type="GO" id="GO:0015628">
    <property type="term" value="P:protein secretion by the type II secretion system"/>
    <property type="evidence" value="ECO:0007669"/>
    <property type="project" value="InterPro"/>
</dbReference>
<evidence type="ECO:0000256" key="10">
    <source>
        <dbReference type="SAM" id="MobiDB-lite"/>
    </source>
</evidence>
<evidence type="ECO:0000256" key="9">
    <source>
        <dbReference type="ARBA" id="ARBA00023136"/>
    </source>
</evidence>
<accession>A0A0F6A3Y5</accession>
<dbReference type="RefSeq" id="WP_046358557.1">
    <property type="nucleotide sequence ID" value="NZ_AUXW01000207.1"/>
</dbReference>
<dbReference type="Proteomes" id="UP000033434">
    <property type="component" value="Unassembled WGS sequence"/>
</dbReference>
<comment type="similarity">
    <text evidence="2">Belongs to the GSP G family.</text>
</comment>
<dbReference type="EMBL" id="AUXW01000207">
    <property type="protein sequence ID" value="KKE80900.1"/>
    <property type="molecule type" value="Genomic_DNA"/>
</dbReference>
<evidence type="ECO:0000259" key="12">
    <source>
        <dbReference type="Pfam" id="PF08334"/>
    </source>
</evidence>
<sequence length="141" mass="15693">MKKQSGFSLLEVMVVLVIIGMILSIVAPNIMGNQEQAAIDKASLDITQIESAMKIYKLQNKRYPTTEQGLEALVEKTTIDPVPKRFPDGGFINELPLDPWDNPYQLVSPGEIGKIDIFSMGPDGEVGTEDDIGNWRDEEER</sequence>
<feature type="transmembrane region" description="Helical" evidence="11">
    <location>
        <begin position="7"/>
        <end position="27"/>
    </location>
</feature>
<dbReference type="InterPro" id="IPR000983">
    <property type="entry name" value="Bac_GSPG_pilin"/>
</dbReference>
<organism evidence="13 14">
    <name type="scientific">Pseudoalteromonas luteoviolacea S4054</name>
    <dbReference type="NCBI Taxonomy" id="1129367"/>
    <lineage>
        <taxon>Bacteria</taxon>
        <taxon>Pseudomonadati</taxon>
        <taxon>Pseudomonadota</taxon>
        <taxon>Gammaproteobacteria</taxon>
        <taxon>Alteromonadales</taxon>
        <taxon>Pseudoalteromonadaceae</taxon>
        <taxon>Pseudoalteromonas</taxon>
    </lineage>
</organism>
<evidence type="ECO:0000256" key="1">
    <source>
        <dbReference type="ARBA" id="ARBA00004377"/>
    </source>
</evidence>
<evidence type="ECO:0000256" key="7">
    <source>
        <dbReference type="ARBA" id="ARBA00022692"/>
    </source>
</evidence>
<feature type="region of interest" description="Disordered" evidence="10">
    <location>
        <begin position="119"/>
        <end position="141"/>
    </location>
</feature>
<name>A0A0F6A3Y5_9GAMM</name>
<dbReference type="PATRIC" id="fig|1129367.4.peg.5304"/>
<dbReference type="Pfam" id="PF08334">
    <property type="entry name" value="T2SSG"/>
    <property type="match status" value="1"/>
</dbReference>
<proteinExistence type="inferred from homology"/>
<keyword evidence="5" id="KW-0488">Methylation</keyword>
<evidence type="ECO:0000256" key="5">
    <source>
        <dbReference type="ARBA" id="ARBA00022481"/>
    </source>
</evidence>
<evidence type="ECO:0000313" key="14">
    <source>
        <dbReference type="Proteomes" id="UP000033434"/>
    </source>
</evidence>
<comment type="subcellular location">
    <subcellularLocation>
        <location evidence="1">Cell inner membrane</location>
        <topology evidence="1">Single-pass membrane protein</topology>
    </subcellularLocation>
</comment>
<evidence type="ECO:0000256" key="6">
    <source>
        <dbReference type="ARBA" id="ARBA00022519"/>
    </source>
</evidence>
<protein>
    <recommendedName>
        <fullName evidence="3">Type II secretion system core protein G</fullName>
    </recommendedName>
</protein>